<name>A0ABN9SAB6_9DINO</name>
<dbReference type="InterPro" id="IPR002156">
    <property type="entry name" value="RNaseH_domain"/>
</dbReference>
<feature type="non-terminal residue" evidence="2">
    <location>
        <position position="1"/>
    </location>
</feature>
<protein>
    <recommendedName>
        <fullName evidence="1">RNase H type-1 domain-containing protein</fullName>
    </recommendedName>
</protein>
<dbReference type="Proteomes" id="UP001189429">
    <property type="component" value="Unassembled WGS sequence"/>
</dbReference>
<feature type="non-terminal residue" evidence="2">
    <location>
        <position position="869"/>
    </location>
</feature>
<dbReference type="SUPFAM" id="SSF53098">
    <property type="entry name" value="Ribonuclease H-like"/>
    <property type="match status" value="1"/>
</dbReference>
<dbReference type="InterPro" id="IPR012337">
    <property type="entry name" value="RNaseH-like_sf"/>
</dbReference>
<dbReference type="Gene3D" id="3.60.10.10">
    <property type="entry name" value="Endonuclease/exonuclease/phosphatase"/>
    <property type="match status" value="1"/>
</dbReference>
<keyword evidence="3" id="KW-1185">Reference proteome</keyword>
<dbReference type="PROSITE" id="PS50879">
    <property type="entry name" value="RNASE_H_1"/>
    <property type="match status" value="1"/>
</dbReference>
<dbReference type="EMBL" id="CAUYUJ010010232">
    <property type="protein sequence ID" value="CAK0828879.1"/>
    <property type="molecule type" value="Genomic_DNA"/>
</dbReference>
<reference evidence="2" key="1">
    <citation type="submission" date="2023-10" db="EMBL/GenBank/DDBJ databases">
        <authorList>
            <person name="Chen Y."/>
            <person name="Shah S."/>
            <person name="Dougan E. K."/>
            <person name="Thang M."/>
            <person name="Chan C."/>
        </authorList>
    </citation>
    <scope>NUCLEOTIDE SEQUENCE [LARGE SCALE GENOMIC DNA]</scope>
</reference>
<evidence type="ECO:0000313" key="3">
    <source>
        <dbReference type="Proteomes" id="UP001189429"/>
    </source>
</evidence>
<evidence type="ECO:0000313" key="2">
    <source>
        <dbReference type="EMBL" id="CAK0828879.1"/>
    </source>
</evidence>
<comment type="caution">
    <text evidence="2">The sequence shown here is derived from an EMBL/GenBank/DDBJ whole genome shotgun (WGS) entry which is preliminary data.</text>
</comment>
<gene>
    <name evidence="2" type="ORF">PCOR1329_LOCUS27985</name>
</gene>
<dbReference type="InterPro" id="IPR036397">
    <property type="entry name" value="RNaseH_sf"/>
</dbReference>
<accession>A0ABN9SAB6</accession>
<evidence type="ECO:0000259" key="1">
    <source>
        <dbReference type="PROSITE" id="PS50879"/>
    </source>
</evidence>
<sequence length="869" mass="95164">ESEGDAWAVIIVGEDASFTVQGAIVGNHKYGSTIGASGHSISKATSTTVEIAALIWAFAYVIYLDHDNITTVYTDSLGALHLAIRHAFTDHDAELAKTLCFFYDIVKDRIELRYVHAHEHNPWNELADAAANRARLQSVAHTMPVSSDAMDVACQGDWEFLIEADVNTRGACPKLMNDHLRAPKFSTTANKERIHRDADEKKRDTEVTVTFATYNFHTGRQRSPGAITRHQTISRLKKVMAAIYDEDIHVIGIQESCAVFGLRGSTEAACVSANSYRVIASGHKDSFWGALFELARQHRISMMRIDANARAGFISSSAIGPAGLSQQEDDNGTRFHEVLLAHNLSAANAFQSGGDNRRAWSSNASPHRIDYTVIEMDMPSCITECSTMYGIDSDDILEKKGDHHPVRATIQYQINTTRTTKTRMNYFINILANDALLPDPGDGIYLLDLPSYVSLVLTSKTDIADHALRLYGSIEHAKETTADGVARYCNQHNHDNPDPLISNIRTIGQLTTILAGARPGRRGGLDGITDDMAKAAPSSLARLIHPILVKAQVQSIEPLAANCDFSTQFYKGAGALDKQQSYRGISMMLSNTIGKMHSSFLRSRVKKLLPSILSAAQCGARLRMATDFVTRAILAFVAKHFHSVTREFTMGLPAATVELDDLIDKIGIPPWLRPVLAQNLQRPEDAIQKIEDEHLCEMISDHRAPNWMAARGAAHYPGPTAETRPGVPFSGVAFNVHFAVPLRAIDKGANSQRDNYDGHPIPPCPNPVFAQGQHDGDALLQLSYVDDLTRVISTANTTDLVDATTAVATNICQTAFSFGLKPHPEKTKVILNFYGNIAGAEKQIMATGRIGTLGLPAINIKLKITDQQK</sequence>
<feature type="domain" description="RNase H type-1" evidence="1">
    <location>
        <begin position="1"/>
        <end position="136"/>
    </location>
</feature>
<dbReference type="InterPro" id="IPR036691">
    <property type="entry name" value="Endo/exonu/phosph_ase_sf"/>
</dbReference>
<dbReference type="Gene3D" id="3.30.420.10">
    <property type="entry name" value="Ribonuclease H-like superfamily/Ribonuclease H"/>
    <property type="match status" value="1"/>
</dbReference>
<proteinExistence type="predicted"/>
<organism evidence="2 3">
    <name type="scientific">Prorocentrum cordatum</name>
    <dbReference type="NCBI Taxonomy" id="2364126"/>
    <lineage>
        <taxon>Eukaryota</taxon>
        <taxon>Sar</taxon>
        <taxon>Alveolata</taxon>
        <taxon>Dinophyceae</taxon>
        <taxon>Prorocentrales</taxon>
        <taxon>Prorocentraceae</taxon>
        <taxon>Prorocentrum</taxon>
    </lineage>
</organism>